<dbReference type="SUPFAM" id="SSF50956">
    <property type="entry name" value="Thermostable phytase (3-phytase)"/>
    <property type="match status" value="1"/>
</dbReference>
<dbReference type="EMBL" id="JAFCMP010000039">
    <property type="protein sequence ID" value="KAG5190119.1"/>
    <property type="molecule type" value="Genomic_DNA"/>
</dbReference>
<proteinExistence type="predicted"/>
<keyword evidence="1" id="KW-0732">Signal</keyword>
<accession>A0A836CLU4</accession>
<dbReference type="SMART" id="SM00135">
    <property type="entry name" value="LY"/>
    <property type="match status" value="3"/>
</dbReference>
<dbReference type="GO" id="GO:0042813">
    <property type="term" value="F:Wnt receptor activity"/>
    <property type="evidence" value="ECO:0007669"/>
    <property type="project" value="TreeGrafter"/>
</dbReference>
<evidence type="ECO:0000256" key="1">
    <source>
        <dbReference type="SAM" id="SignalP"/>
    </source>
</evidence>
<dbReference type="Gene3D" id="2.120.10.30">
    <property type="entry name" value="TolB, C-terminal domain"/>
    <property type="match status" value="1"/>
</dbReference>
<dbReference type="InterPro" id="IPR050778">
    <property type="entry name" value="Cueball_EGF_LRP_Nidogen"/>
</dbReference>
<gene>
    <name evidence="2" type="ORF">JKP88DRAFT_299849</name>
</gene>
<dbReference type="InterPro" id="IPR000033">
    <property type="entry name" value="LDLR_classB_rpt"/>
</dbReference>
<dbReference type="OrthoDB" id="10066840at2759"/>
<name>A0A836CLU4_9STRA</name>
<protein>
    <submittedName>
        <fullName evidence="2">Uncharacterized protein</fullName>
    </submittedName>
</protein>
<keyword evidence="3" id="KW-1185">Reference proteome</keyword>
<dbReference type="PANTHER" id="PTHR46513">
    <property type="entry name" value="VITELLOGENIN RECEPTOR-LIKE PROTEIN-RELATED-RELATED"/>
    <property type="match status" value="1"/>
</dbReference>
<dbReference type="Proteomes" id="UP000664859">
    <property type="component" value="Unassembled WGS sequence"/>
</dbReference>
<organism evidence="2 3">
    <name type="scientific">Tribonema minus</name>
    <dbReference type="NCBI Taxonomy" id="303371"/>
    <lineage>
        <taxon>Eukaryota</taxon>
        <taxon>Sar</taxon>
        <taxon>Stramenopiles</taxon>
        <taxon>Ochrophyta</taxon>
        <taxon>PX clade</taxon>
        <taxon>Xanthophyceae</taxon>
        <taxon>Tribonematales</taxon>
        <taxon>Tribonemataceae</taxon>
        <taxon>Tribonema</taxon>
    </lineage>
</organism>
<feature type="chain" id="PRO_5032640267" evidence="1">
    <location>
        <begin position="22"/>
        <end position="504"/>
    </location>
</feature>
<dbReference type="AlphaFoldDB" id="A0A836CLU4"/>
<dbReference type="GO" id="GO:0005886">
    <property type="term" value="C:plasma membrane"/>
    <property type="evidence" value="ECO:0007669"/>
    <property type="project" value="TreeGrafter"/>
</dbReference>
<feature type="signal peptide" evidence="1">
    <location>
        <begin position="1"/>
        <end position="21"/>
    </location>
</feature>
<reference evidence="2" key="1">
    <citation type="submission" date="2021-02" db="EMBL/GenBank/DDBJ databases">
        <title>First Annotated Genome of the Yellow-green Alga Tribonema minus.</title>
        <authorList>
            <person name="Mahan K.M."/>
        </authorList>
    </citation>
    <scope>NUCLEOTIDE SEQUENCE</scope>
    <source>
        <strain evidence="2">UTEX B ZZ1240</strain>
    </source>
</reference>
<dbReference type="GO" id="GO:0017147">
    <property type="term" value="F:Wnt-protein binding"/>
    <property type="evidence" value="ECO:0007669"/>
    <property type="project" value="TreeGrafter"/>
</dbReference>
<comment type="caution">
    <text evidence="2">The sequence shown here is derived from an EMBL/GenBank/DDBJ whole genome shotgun (WGS) entry which is preliminary data.</text>
</comment>
<sequence length="504" mass="50527">MWQVRLQRVLSLLLLAGPSTAAVARAVISYHASVDAGDADSLSIVDSQYNEQLLPLPSGQRYHNIIIDPDTRKIYWATDSTIEVMDASGSDRKTLLAGWVTIKLVGYNLGTSEEDVLQFTVRGVPCQALYYESANSVSCSFAAPAVAAPDAAATITAADVTFATRSGTVTGGYHGAFVEHHLADHSASPIITGLSVERRAQAPYALALDAAAGALYWSNHAARTIERMDAADGSALAVLAAGVGKVCGMVAGVASDGSSGGGGGGGSVLYYSSADRGHIARMALRGAAAGAREEVLAAGLQRPMGIALDTDAAGGTLYFAHGGGTISKLALLPSAAAGATAPSDPAAAAAAALAAAAGAVRTVLQRGTLARIDGVALAAAATADPGELRLYWAESGARGAVARASVYGTDVEILVSDADDAGGGAAVLWPRGVALGAYAGGGTVVAFTEYLSRLRVLSAAGSGGTAAAAILVDEACAAKAKVVERAEAGKSAGVDGALFLEVVV</sequence>
<evidence type="ECO:0000313" key="2">
    <source>
        <dbReference type="EMBL" id="KAG5190119.1"/>
    </source>
</evidence>
<dbReference type="SUPFAM" id="SSF63825">
    <property type="entry name" value="YWTD domain"/>
    <property type="match status" value="1"/>
</dbReference>
<evidence type="ECO:0000313" key="3">
    <source>
        <dbReference type="Proteomes" id="UP000664859"/>
    </source>
</evidence>
<dbReference type="PANTHER" id="PTHR46513:SF13">
    <property type="entry name" value="EGF-LIKE DOMAIN-CONTAINING PROTEIN"/>
    <property type="match status" value="1"/>
</dbReference>
<dbReference type="GO" id="GO:0060070">
    <property type="term" value="P:canonical Wnt signaling pathway"/>
    <property type="evidence" value="ECO:0007669"/>
    <property type="project" value="TreeGrafter"/>
</dbReference>
<dbReference type="InterPro" id="IPR011042">
    <property type="entry name" value="6-blade_b-propeller_TolB-like"/>
</dbReference>